<evidence type="ECO:0000256" key="1">
    <source>
        <dbReference type="SAM" id="MobiDB-lite"/>
    </source>
</evidence>
<feature type="region of interest" description="Disordered" evidence="1">
    <location>
        <begin position="80"/>
        <end position="100"/>
    </location>
</feature>
<reference evidence="2" key="1">
    <citation type="submission" date="2021-09" db="EMBL/GenBank/DDBJ databases">
        <title>The genome of Mauremys mutica provides insights into the evolution of semi-aquatic lifestyle.</title>
        <authorList>
            <person name="Gong S."/>
            <person name="Gao Y."/>
        </authorList>
    </citation>
    <scope>NUCLEOTIDE SEQUENCE</scope>
    <source>
        <strain evidence="2">MM-2020</strain>
        <tissue evidence="2">Muscle</tissue>
    </source>
</reference>
<evidence type="ECO:0000313" key="2">
    <source>
        <dbReference type="EMBL" id="KAH1179531.1"/>
    </source>
</evidence>
<accession>A0A9D3XGZ2</accession>
<dbReference type="AlphaFoldDB" id="A0A9D3XGZ2"/>
<dbReference type="Proteomes" id="UP000827986">
    <property type="component" value="Unassembled WGS sequence"/>
</dbReference>
<sequence length="100" mass="10600">MFVSEMTQETHGCWGKGSPRLLHRLHGRFAPVPDFGPLPLPAASFGGEPRSREAVLPDMLSSALFAQTLPAQLTCCAAVSGESGSNSRPYGASRFTQLPG</sequence>
<dbReference type="EMBL" id="JAHDVG010000471">
    <property type="protein sequence ID" value="KAH1179531.1"/>
    <property type="molecule type" value="Genomic_DNA"/>
</dbReference>
<evidence type="ECO:0000313" key="3">
    <source>
        <dbReference type="Proteomes" id="UP000827986"/>
    </source>
</evidence>
<organism evidence="2 3">
    <name type="scientific">Mauremys mutica</name>
    <name type="common">yellowpond turtle</name>
    <dbReference type="NCBI Taxonomy" id="74926"/>
    <lineage>
        <taxon>Eukaryota</taxon>
        <taxon>Metazoa</taxon>
        <taxon>Chordata</taxon>
        <taxon>Craniata</taxon>
        <taxon>Vertebrata</taxon>
        <taxon>Euteleostomi</taxon>
        <taxon>Archelosauria</taxon>
        <taxon>Testudinata</taxon>
        <taxon>Testudines</taxon>
        <taxon>Cryptodira</taxon>
        <taxon>Durocryptodira</taxon>
        <taxon>Testudinoidea</taxon>
        <taxon>Geoemydidae</taxon>
        <taxon>Geoemydinae</taxon>
        <taxon>Mauremys</taxon>
    </lineage>
</organism>
<comment type="caution">
    <text evidence="2">The sequence shown here is derived from an EMBL/GenBank/DDBJ whole genome shotgun (WGS) entry which is preliminary data.</text>
</comment>
<protein>
    <submittedName>
        <fullName evidence="2">Uncharacterized protein</fullName>
    </submittedName>
</protein>
<feature type="compositionally biased region" description="Polar residues" evidence="1">
    <location>
        <begin position="82"/>
        <end position="100"/>
    </location>
</feature>
<keyword evidence="3" id="KW-1185">Reference proteome</keyword>
<gene>
    <name evidence="2" type="ORF">KIL84_005581</name>
</gene>
<proteinExistence type="predicted"/>
<name>A0A9D3XGZ2_9SAUR</name>